<organism evidence="1 2">
    <name type="scientific">Devosia geojensis</name>
    <dbReference type="NCBI Taxonomy" id="443610"/>
    <lineage>
        <taxon>Bacteria</taxon>
        <taxon>Pseudomonadati</taxon>
        <taxon>Pseudomonadota</taxon>
        <taxon>Alphaproteobacteria</taxon>
        <taxon>Hyphomicrobiales</taxon>
        <taxon>Devosiaceae</taxon>
        <taxon>Devosia</taxon>
    </lineage>
</organism>
<dbReference type="InterPro" id="IPR019270">
    <property type="entry name" value="DUF2283"/>
</dbReference>
<dbReference type="Pfam" id="PF10049">
    <property type="entry name" value="DUF2283"/>
    <property type="match status" value="1"/>
</dbReference>
<dbReference type="PANTHER" id="PTHR37029:SF1">
    <property type="entry name" value="SSR1768 PROTEIN"/>
    <property type="match status" value="1"/>
</dbReference>
<dbReference type="AlphaFoldDB" id="A0A0F5FXM6"/>
<name>A0A0F5FXM6_9HYPH</name>
<dbReference type="Proteomes" id="UP000033632">
    <property type="component" value="Unassembled WGS sequence"/>
</dbReference>
<keyword evidence="2" id="KW-1185">Reference proteome</keyword>
<reference evidence="1 2" key="1">
    <citation type="submission" date="2015-03" db="EMBL/GenBank/DDBJ databases">
        <authorList>
            <person name="Hassan Y.I."/>
            <person name="Lepp D."/>
            <person name="Li X.-Z."/>
            <person name="Zhou T."/>
        </authorList>
    </citation>
    <scope>NUCLEOTIDE SEQUENCE [LARGE SCALE GENOMIC DNA]</scope>
    <source>
        <strain evidence="1 2">BD-c194</strain>
    </source>
</reference>
<evidence type="ECO:0008006" key="3">
    <source>
        <dbReference type="Google" id="ProtNLM"/>
    </source>
</evidence>
<evidence type="ECO:0000313" key="2">
    <source>
        <dbReference type="Proteomes" id="UP000033632"/>
    </source>
</evidence>
<dbReference type="PATRIC" id="fig|443610.3.peg.2683"/>
<dbReference type="RefSeq" id="WP_046106735.1">
    <property type="nucleotide sequence ID" value="NZ_JZEX01000021.1"/>
</dbReference>
<dbReference type="STRING" id="443610.VE25_01120"/>
<gene>
    <name evidence="1" type="ORF">VE25_01120</name>
</gene>
<comment type="caution">
    <text evidence="1">The sequence shown here is derived from an EMBL/GenBank/DDBJ whole genome shotgun (WGS) entry which is preliminary data.</text>
</comment>
<accession>A0A0F5FXM6</accession>
<dbReference type="EMBL" id="JZEX01000021">
    <property type="protein sequence ID" value="KKB13626.1"/>
    <property type="molecule type" value="Genomic_DNA"/>
</dbReference>
<sequence length="65" mass="7194">MTRPTVTYDPEVDAAYIRFSTGKVEESEEVAAGIVLDYDEEGRIVGMEVLNAREHLPPDVLEQAA</sequence>
<protein>
    <recommendedName>
        <fullName evidence="3">DUF2283 domain-containing protein</fullName>
    </recommendedName>
</protein>
<proteinExistence type="predicted"/>
<dbReference type="OrthoDB" id="9799670at2"/>
<dbReference type="PANTHER" id="PTHR37029">
    <property type="entry name" value="SSR1768 PROTEIN"/>
    <property type="match status" value="1"/>
</dbReference>
<evidence type="ECO:0000313" key="1">
    <source>
        <dbReference type="EMBL" id="KKB13626.1"/>
    </source>
</evidence>